<evidence type="ECO:0000313" key="2">
    <source>
        <dbReference type="Proteomes" id="UP000789702"/>
    </source>
</evidence>
<feature type="non-terminal residue" evidence="1">
    <location>
        <position position="75"/>
    </location>
</feature>
<sequence length="75" mass="8506">SPHQRPELDEILESLGKLSKVKTESFISNQRQNTNYIKQSTHELPITENSANFAITQSIFLGDLMSNKAKQLCDQ</sequence>
<keyword evidence="2" id="KW-1185">Reference proteome</keyword>
<feature type="non-terminal residue" evidence="1">
    <location>
        <position position="1"/>
    </location>
</feature>
<protein>
    <submittedName>
        <fullName evidence="1">1581_t:CDS:1</fullName>
    </submittedName>
</protein>
<accession>A0ACA9QQ63</accession>
<comment type="caution">
    <text evidence="1">The sequence shown here is derived from an EMBL/GenBank/DDBJ whole genome shotgun (WGS) entry which is preliminary data.</text>
</comment>
<gene>
    <name evidence="1" type="ORF">DHETER_LOCUS15231</name>
</gene>
<dbReference type="Proteomes" id="UP000789702">
    <property type="component" value="Unassembled WGS sequence"/>
</dbReference>
<proteinExistence type="predicted"/>
<organism evidence="1 2">
    <name type="scientific">Dentiscutata heterogama</name>
    <dbReference type="NCBI Taxonomy" id="1316150"/>
    <lineage>
        <taxon>Eukaryota</taxon>
        <taxon>Fungi</taxon>
        <taxon>Fungi incertae sedis</taxon>
        <taxon>Mucoromycota</taxon>
        <taxon>Glomeromycotina</taxon>
        <taxon>Glomeromycetes</taxon>
        <taxon>Diversisporales</taxon>
        <taxon>Gigasporaceae</taxon>
        <taxon>Dentiscutata</taxon>
    </lineage>
</organism>
<reference evidence="1" key="1">
    <citation type="submission" date="2021-06" db="EMBL/GenBank/DDBJ databases">
        <authorList>
            <person name="Kallberg Y."/>
            <person name="Tangrot J."/>
            <person name="Rosling A."/>
        </authorList>
    </citation>
    <scope>NUCLEOTIDE SEQUENCE</scope>
    <source>
        <strain evidence="1">IL203A</strain>
    </source>
</reference>
<evidence type="ECO:0000313" key="1">
    <source>
        <dbReference type="EMBL" id="CAG8760606.1"/>
    </source>
</evidence>
<dbReference type="EMBL" id="CAJVPU010051076">
    <property type="protein sequence ID" value="CAG8760606.1"/>
    <property type="molecule type" value="Genomic_DNA"/>
</dbReference>
<name>A0ACA9QQ63_9GLOM</name>